<protein>
    <submittedName>
        <fullName evidence="1">Uncharacterized protein</fullName>
    </submittedName>
</protein>
<reference evidence="1" key="1">
    <citation type="journal article" date="2023" name="Mol. Phylogenet. Evol.">
        <title>Genome-scale phylogeny and comparative genomics of the fungal order Sordariales.</title>
        <authorList>
            <person name="Hensen N."/>
            <person name="Bonometti L."/>
            <person name="Westerberg I."/>
            <person name="Brannstrom I.O."/>
            <person name="Guillou S."/>
            <person name="Cros-Aarteil S."/>
            <person name="Calhoun S."/>
            <person name="Haridas S."/>
            <person name="Kuo A."/>
            <person name="Mondo S."/>
            <person name="Pangilinan J."/>
            <person name="Riley R."/>
            <person name="LaButti K."/>
            <person name="Andreopoulos B."/>
            <person name="Lipzen A."/>
            <person name="Chen C."/>
            <person name="Yan M."/>
            <person name="Daum C."/>
            <person name="Ng V."/>
            <person name="Clum A."/>
            <person name="Steindorff A."/>
            <person name="Ohm R.A."/>
            <person name="Martin F."/>
            <person name="Silar P."/>
            <person name="Natvig D.O."/>
            <person name="Lalanne C."/>
            <person name="Gautier V."/>
            <person name="Ament-Velasquez S.L."/>
            <person name="Kruys A."/>
            <person name="Hutchinson M.I."/>
            <person name="Powell A.J."/>
            <person name="Barry K."/>
            <person name="Miller A.N."/>
            <person name="Grigoriev I.V."/>
            <person name="Debuchy R."/>
            <person name="Gladieux P."/>
            <person name="Hiltunen Thoren M."/>
            <person name="Johannesson H."/>
        </authorList>
    </citation>
    <scope>NUCLEOTIDE SEQUENCE</scope>
    <source>
        <strain evidence="1">CBS 560.94</strain>
    </source>
</reference>
<reference evidence="1" key="2">
    <citation type="submission" date="2023-06" db="EMBL/GenBank/DDBJ databases">
        <authorList>
            <consortium name="Lawrence Berkeley National Laboratory"/>
            <person name="Haridas S."/>
            <person name="Hensen N."/>
            <person name="Bonometti L."/>
            <person name="Westerberg I."/>
            <person name="Brannstrom I.O."/>
            <person name="Guillou S."/>
            <person name="Cros-Aarteil S."/>
            <person name="Calhoun S."/>
            <person name="Kuo A."/>
            <person name="Mondo S."/>
            <person name="Pangilinan J."/>
            <person name="Riley R."/>
            <person name="Labutti K."/>
            <person name="Andreopoulos B."/>
            <person name="Lipzen A."/>
            <person name="Chen C."/>
            <person name="Yanf M."/>
            <person name="Daum C."/>
            <person name="Ng V."/>
            <person name="Clum A."/>
            <person name="Steindorff A."/>
            <person name="Ohm R."/>
            <person name="Martin F."/>
            <person name="Silar P."/>
            <person name="Natvig D."/>
            <person name="Lalanne C."/>
            <person name="Gautier V."/>
            <person name="Ament-Velasquez S.L."/>
            <person name="Kruys A."/>
            <person name="Hutchinson M.I."/>
            <person name="Powell A.J."/>
            <person name="Barry K."/>
            <person name="Miller A.N."/>
            <person name="Grigoriev I.V."/>
            <person name="Debuchy R."/>
            <person name="Gladieux P."/>
            <person name="Thoren M.H."/>
            <person name="Johannesson H."/>
        </authorList>
    </citation>
    <scope>NUCLEOTIDE SEQUENCE</scope>
    <source>
        <strain evidence="1">CBS 560.94</strain>
    </source>
</reference>
<accession>A0AAE0MUE8</accession>
<sequence>MHGVHLLLLWLDAGMLPLPFGYRFLCCVLLRTLTLHARPAAIYEIFAIFRDYTTKGPLLVYAVCIARHGATRSLCIVKTVKLGQLGASESQASCD</sequence>
<dbReference type="EMBL" id="JAUEPP010000002">
    <property type="protein sequence ID" value="KAK3351458.1"/>
    <property type="molecule type" value="Genomic_DNA"/>
</dbReference>
<name>A0AAE0MUE8_9PEZI</name>
<comment type="caution">
    <text evidence="1">The sequence shown here is derived from an EMBL/GenBank/DDBJ whole genome shotgun (WGS) entry which is preliminary data.</text>
</comment>
<dbReference type="Proteomes" id="UP001278500">
    <property type="component" value="Unassembled WGS sequence"/>
</dbReference>
<organism evidence="1 2">
    <name type="scientific">Neurospora tetraspora</name>
    <dbReference type="NCBI Taxonomy" id="94610"/>
    <lineage>
        <taxon>Eukaryota</taxon>
        <taxon>Fungi</taxon>
        <taxon>Dikarya</taxon>
        <taxon>Ascomycota</taxon>
        <taxon>Pezizomycotina</taxon>
        <taxon>Sordariomycetes</taxon>
        <taxon>Sordariomycetidae</taxon>
        <taxon>Sordariales</taxon>
        <taxon>Sordariaceae</taxon>
        <taxon>Neurospora</taxon>
    </lineage>
</organism>
<keyword evidence="2" id="KW-1185">Reference proteome</keyword>
<gene>
    <name evidence="1" type="ORF">B0H65DRAFT_546495</name>
</gene>
<dbReference type="RefSeq" id="XP_062684753.1">
    <property type="nucleotide sequence ID" value="XM_062829447.1"/>
</dbReference>
<proteinExistence type="predicted"/>
<dbReference type="AlphaFoldDB" id="A0AAE0MUE8"/>
<evidence type="ECO:0000313" key="2">
    <source>
        <dbReference type="Proteomes" id="UP001278500"/>
    </source>
</evidence>
<evidence type="ECO:0000313" key="1">
    <source>
        <dbReference type="EMBL" id="KAK3351458.1"/>
    </source>
</evidence>
<dbReference type="GeneID" id="87866601"/>